<dbReference type="InterPro" id="IPR051310">
    <property type="entry name" value="MCP_chemotaxis"/>
</dbReference>
<dbReference type="PROSITE" id="PS50111">
    <property type="entry name" value="CHEMOTAXIS_TRANSDUC_2"/>
    <property type="match status" value="1"/>
</dbReference>
<keyword evidence="5" id="KW-1133">Transmembrane helix</keyword>
<organism evidence="8 9">
    <name type="scientific">Peteryoungia desertarenae</name>
    <dbReference type="NCBI Taxonomy" id="1813451"/>
    <lineage>
        <taxon>Bacteria</taxon>
        <taxon>Pseudomonadati</taxon>
        <taxon>Pseudomonadota</taxon>
        <taxon>Alphaproteobacteria</taxon>
        <taxon>Hyphomicrobiales</taxon>
        <taxon>Rhizobiaceae</taxon>
        <taxon>Peteryoungia</taxon>
    </lineage>
</organism>
<evidence type="ECO:0000256" key="3">
    <source>
        <dbReference type="PROSITE-ProRule" id="PRU00284"/>
    </source>
</evidence>
<feature type="coiled-coil region" evidence="4">
    <location>
        <begin position="380"/>
        <end position="418"/>
    </location>
</feature>
<dbReference type="SUPFAM" id="SSF158472">
    <property type="entry name" value="HAMP domain-like"/>
    <property type="match status" value="1"/>
</dbReference>
<dbReference type="SUPFAM" id="SSF58104">
    <property type="entry name" value="Methyl-accepting chemotaxis protein (MCP) signaling domain"/>
    <property type="match status" value="1"/>
</dbReference>
<evidence type="ECO:0000313" key="9">
    <source>
        <dbReference type="Proteomes" id="UP000308530"/>
    </source>
</evidence>
<protein>
    <submittedName>
        <fullName evidence="8">Nitrate- and nitrite sensing domain-containing protein</fullName>
    </submittedName>
</protein>
<evidence type="ECO:0000259" key="6">
    <source>
        <dbReference type="PROSITE" id="PS50111"/>
    </source>
</evidence>
<sequence>MRLTDVSVTWRLAMALAVPLIAVAGLGYVEVSNTYLAYAHARHLGEVSTDLGVIGDVVHALQSERAEVVGLLSSQGAEHRAELNEAIEQSTPLLAAMQKVMADIRAENDPRLLTHEKKLNATLATLPDVRSRAAALSISNADAFAYYTGLIHQLMGASREFSLAVGAKGVVGKMMAYSLLMNAKEIAGQERGLGHKFIASGQIDPSRYLEFVGMYGSQNSLIAQYLELLPDEMRDDYRNTLHTDDSAAVEAIRAAMLEGGRSADLNGLDDQEWLLRSARRIERLKELENETLANILSDSKAMADAEYQHLLKVAGATSMAVVFASFFGISLSLTVVRPLRALTGTMHKLAAGEVDVDLIRTDSKDEIGQMGHAVQDYIALAKARMEKERLDQEAAEALKRASEEAEQRERAARAAEIAFAVDHLAKGLEALAAGNIGFRLGEPFAGHLDALRTSFNGSMDRLCQIMSNIRASTAQLHGGSHELQLAANDLAKRTERQAAALEEAAASISQITTSIESAAQRAQEAGGLVRDATLAAQRSGTVVDETVKAMQHIEQSSGQIGQIISVIDEIAFQTNLLALNAGVEAARAGESGRGFAVVAQEVRELAQRSATAAREIKSLIVRSAQEVDAGVKLVGQTGDALRGIEDHVLQINQQVLAIASAANEQSAALKEISQAVGQMDQVTQQNAAMVEEASAATSGVAAEADRLNDQIAMFKLPATNTGNSARQAA</sequence>
<evidence type="ECO:0000256" key="5">
    <source>
        <dbReference type="SAM" id="Phobius"/>
    </source>
</evidence>
<dbReference type="PROSITE" id="PS50885">
    <property type="entry name" value="HAMP"/>
    <property type="match status" value="2"/>
</dbReference>
<keyword evidence="5" id="KW-0812">Transmembrane</keyword>
<dbReference type="Proteomes" id="UP000308530">
    <property type="component" value="Chromosome"/>
</dbReference>
<evidence type="ECO:0000259" key="7">
    <source>
        <dbReference type="PROSITE" id="PS50885"/>
    </source>
</evidence>
<dbReference type="InterPro" id="IPR013587">
    <property type="entry name" value="Nitrate/nitrite_sensing"/>
</dbReference>
<dbReference type="Gene3D" id="6.10.340.10">
    <property type="match status" value="1"/>
</dbReference>
<dbReference type="Pfam" id="PF00672">
    <property type="entry name" value="HAMP"/>
    <property type="match status" value="1"/>
</dbReference>
<evidence type="ECO:0000313" key="8">
    <source>
        <dbReference type="EMBL" id="QLF70000.1"/>
    </source>
</evidence>
<dbReference type="InterPro" id="IPR004090">
    <property type="entry name" value="Chemotax_Me-accpt_rcpt"/>
</dbReference>
<feature type="domain" description="HAMP" evidence="7">
    <location>
        <begin position="333"/>
        <end position="386"/>
    </location>
</feature>
<dbReference type="InterPro" id="IPR004089">
    <property type="entry name" value="MCPsignal_dom"/>
</dbReference>
<dbReference type="SMART" id="SM00283">
    <property type="entry name" value="MA"/>
    <property type="match status" value="1"/>
</dbReference>
<evidence type="ECO:0000256" key="4">
    <source>
        <dbReference type="SAM" id="Coils"/>
    </source>
</evidence>
<reference evidence="8 9" key="1">
    <citation type="submission" date="2020-06" db="EMBL/GenBank/DDBJ databases">
        <title>Genome sequence of Rhizobium sp strain ADMK78.</title>
        <authorList>
            <person name="Rahi P."/>
        </authorList>
    </citation>
    <scope>NUCLEOTIDE SEQUENCE [LARGE SCALE GENOMIC DNA]</scope>
    <source>
        <strain evidence="8 9">ADMK78</strain>
    </source>
</reference>
<keyword evidence="4" id="KW-0175">Coiled coil</keyword>
<gene>
    <name evidence="8" type="ORF">FE840_010885</name>
</gene>
<comment type="similarity">
    <text evidence="2">Belongs to the methyl-accepting chemotaxis (MCP) protein family.</text>
</comment>
<dbReference type="SMART" id="SM00304">
    <property type="entry name" value="HAMP"/>
    <property type="match status" value="2"/>
</dbReference>
<dbReference type="InterPro" id="IPR003660">
    <property type="entry name" value="HAMP_dom"/>
</dbReference>
<name>A0ABX6QPC5_9HYPH</name>
<accession>A0ABX6QPC5</accession>
<keyword evidence="9" id="KW-1185">Reference proteome</keyword>
<keyword evidence="3" id="KW-0807">Transducer</keyword>
<dbReference type="CDD" id="cd06225">
    <property type="entry name" value="HAMP"/>
    <property type="match status" value="1"/>
</dbReference>
<dbReference type="PANTHER" id="PTHR43531:SF11">
    <property type="entry name" value="METHYL-ACCEPTING CHEMOTAXIS PROTEIN 3"/>
    <property type="match status" value="1"/>
</dbReference>
<dbReference type="EMBL" id="CP058350">
    <property type="protein sequence ID" value="QLF70000.1"/>
    <property type="molecule type" value="Genomic_DNA"/>
</dbReference>
<keyword evidence="1" id="KW-0145">Chemotaxis</keyword>
<feature type="domain" description="HAMP" evidence="7">
    <location>
        <begin position="415"/>
        <end position="467"/>
    </location>
</feature>
<dbReference type="Pfam" id="PF00015">
    <property type="entry name" value="MCPsignal"/>
    <property type="match status" value="1"/>
</dbReference>
<evidence type="ECO:0000256" key="2">
    <source>
        <dbReference type="ARBA" id="ARBA00029447"/>
    </source>
</evidence>
<keyword evidence="5" id="KW-0472">Membrane</keyword>
<dbReference type="Pfam" id="PF08376">
    <property type="entry name" value="NIT"/>
    <property type="match status" value="1"/>
</dbReference>
<dbReference type="PRINTS" id="PR00260">
    <property type="entry name" value="CHEMTRNSDUCR"/>
</dbReference>
<feature type="domain" description="Methyl-accepting transducer" evidence="6">
    <location>
        <begin position="472"/>
        <end position="701"/>
    </location>
</feature>
<evidence type="ECO:0000256" key="1">
    <source>
        <dbReference type="ARBA" id="ARBA00022500"/>
    </source>
</evidence>
<dbReference type="PANTHER" id="PTHR43531">
    <property type="entry name" value="PROTEIN ICFG"/>
    <property type="match status" value="1"/>
</dbReference>
<dbReference type="RefSeq" id="WP_138288036.1">
    <property type="nucleotide sequence ID" value="NZ_CP058350.1"/>
</dbReference>
<dbReference type="CDD" id="cd11386">
    <property type="entry name" value="MCP_signal"/>
    <property type="match status" value="1"/>
</dbReference>
<feature type="transmembrane region" description="Helical" evidence="5">
    <location>
        <begin position="12"/>
        <end position="29"/>
    </location>
</feature>
<proteinExistence type="inferred from homology"/>
<dbReference type="Gene3D" id="1.10.287.950">
    <property type="entry name" value="Methyl-accepting chemotaxis protein"/>
    <property type="match status" value="1"/>
</dbReference>